<dbReference type="Gene3D" id="1.10.1200.10">
    <property type="entry name" value="ACP-like"/>
    <property type="match status" value="1"/>
</dbReference>
<dbReference type="Gene3D" id="3.40.630.30">
    <property type="match status" value="1"/>
</dbReference>
<dbReference type="PROSITE" id="PS50075">
    <property type="entry name" value="CARRIER"/>
    <property type="match status" value="1"/>
</dbReference>
<proteinExistence type="predicted"/>
<gene>
    <name evidence="5" type="ORF">CMC5_074690</name>
</gene>
<dbReference type="InterPro" id="IPR000182">
    <property type="entry name" value="GNAT_dom"/>
</dbReference>
<dbReference type="InterPro" id="IPR006195">
    <property type="entry name" value="aa-tRNA-synth_II"/>
</dbReference>
<dbReference type="CDD" id="cd04647">
    <property type="entry name" value="LbH_MAT_like"/>
    <property type="match status" value="1"/>
</dbReference>
<dbReference type="SUPFAM" id="SSF55729">
    <property type="entry name" value="Acyl-CoA N-acyltransferases (Nat)"/>
    <property type="match status" value="1"/>
</dbReference>
<dbReference type="CDD" id="cd04301">
    <property type="entry name" value="NAT_SF"/>
    <property type="match status" value="1"/>
</dbReference>
<dbReference type="InterPro" id="IPR036736">
    <property type="entry name" value="ACP-like_sf"/>
</dbReference>
<feature type="domain" description="N-acetyltransferase" evidence="4">
    <location>
        <begin position="842"/>
        <end position="1003"/>
    </location>
</feature>
<dbReference type="InterPro" id="IPR045864">
    <property type="entry name" value="aa-tRNA-synth_II/BPL/LPL"/>
</dbReference>
<dbReference type="Pfam" id="PF14602">
    <property type="entry name" value="Hexapep_2"/>
    <property type="match status" value="1"/>
</dbReference>
<dbReference type="PROSITE" id="PS51186">
    <property type="entry name" value="GNAT"/>
    <property type="match status" value="1"/>
</dbReference>
<evidence type="ECO:0000313" key="6">
    <source>
        <dbReference type="Proteomes" id="UP000067626"/>
    </source>
</evidence>
<evidence type="ECO:0000259" key="4">
    <source>
        <dbReference type="PROSITE" id="PS51186"/>
    </source>
</evidence>
<keyword evidence="6" id="KW-1185">Reference proteome</keyword>
<dbReference type="SUPFAM" id="SSF55681">
    <property type="entry name" value="Class II aaRS and biotin synthetases"/>
    <property type="match status" value="1"/>
</dbReference>
<protein>
    <recommendedName>
        <fullName evidence="7">N-acetyltransferase domain-containing protein</fullName>
    </recommendedName>
</protein>
<evidence type="ECO:0000259" key="3">
    <source>
        <dbReference type="PROSITE" id="PS50862"/>
    </source>
</evidence>
<dbReference type="InterPro" id="IPR009081">
    <property type="entry name" value="PP-bd_ACP"/>
</dbReference>
<dbReference type="InterPro" id="IPR051159">
    <property type="entry name" value="Hexapeptide_acetyltransf"/>
</dbReference>
<evidence type="ECO:0008006" key="7">
    <source>
        <dbReference type="Google" id="ProtNLM"/>
    </source>
</evidence>
<evidence type="ECO:0000313" key="5">
    <source>
        <dbReference type="EMBL" id="AKT43238.1"/>
    </source>
</evidence>
<name>A0A0K1ERJ9_CHOCO</name>
<dbReference type="RefSeq" id="WP_179955498.1">
    <property type="nucleotide sequence ID" value="NZ_CP012159.1"/>
</dbReference>
<dbReference type="InterPro" id="IPR001451">
    <property type="entry name" value="Hexapep"/>
</dbReference>
<feature type="region of interest" description="Disordered" evidence="1">
    <location>
        <begin position="381"/>
        <end position="405"/>
    </location>
</feature>
<dbReference type="PANTHER" id="PTHR23416:SF78">
    <property type="entry name" value="LIPOPOLYSACCHARIDE BIOSYNTHESIS O-ACETYL TRANSFERASE WBBJ-RELATED"/>
    <property type="match status" value="1"/>
</dbReference>
<dbReference type="Proteomes" id="UP000067626">
    <property type="component" value="Chromosome"/>
</dbReference>
<evidence type="ECO:0000259" key="2">
    <source>
        <dbReference type="PROSITE" id="PS50075"/>
    </source>
</evidence>
<reference evidence="5 6" key="1">
    <citation type="submission" date="2015-07" db="EMBL/GenBank/DDBJ databases">
        <title>Genome analysis of myxobacterium Chondromyces crocatus Cm c5 reveals a high potential for natural compound synthesis and the genetic basis for the loss of fruiting body formation.</title>
        <authorList>
            <person name="Zaburannyi N."/>
            <person name="Bunk B."/>
            <person name="Maier J."/>
            <person name="Overmann J."/>
            <person name="Mueller R."/>
        </authorList>
    </citation>
    <scope>NUCLEOTIDE SEQUENCE [LARGE SCALE GENOMIC DNA]</scope>
    <source>
        <strain evidence="5 6">Cm c5</strain>
    </source>
</reference>
<feature type="domain" description="Aminoacyl-transfer RNA synthetases class-II family profile" evidence="3">
    <location>
        <begin position="530"/>
        <end position="794"/>
    </location>
</feature>
<dbReference type="STRING" id="52.CMC5_074690"/>
<dbReference type="EMBL" id="CP012159">
    <property type="protein sequence ID" value="AKT43238.1"/>
    <property type="molecule type" value="Genomic_DNA"/>
</dbReference>
<evidence type="ECO:0000256" key="1">
    <source>
        <dbReference type="SAM" id="MobiDB-lite"/>
    </source>
</evidence>
<dbReference type="PANTHER" id="PTHR23416">
    <property type="entry name" value="SIALIC ACID SYNTHASE-RELATED"/>
    <property type="match status" value="1"/>
</dbReference>
<dbReference type="Gene3D" id="2.160.10.10">
    <property type="entry name" value="Hexapeptide repeat proteins"/>
    <property type="match status" value="1"/>
</dbReference>
<dbReference type="InterPro" id="IPR011004">
    <property type="entry name" value="Trimer_LpxA-like_sf"/>
</dbReference>
<dbReference type="KEGG" id="ccro:CMC5_074690"/>
<sequence length="1161" mass="125994">MTNPYRFLATSDHPIARAARSVRRAVQDFAVPAPKPVVLPLRLAFEAAREAYYFGARVFVSEPLLKSYAKEYGSNVHSGTWIHWIRGNGDLILGDNVTLDGRVVIVFASRFSERPVLHIGDGTTISHECRFTVGKSVRVGKDCRIAARVFMFDSNGHPADPETRLAGAPPPEEEVRPIVIEDNVWIGTGAMIFPGVTVGEGSVVSAGAAVISDVPPYTVVAGNPARVVRSLRDQPPSPNLSGQGARVVSISSATSPAPARSNAPSAVPLAAAAFEARPSESAPNTQVTGGGLDVVISMILDLGKLSRIGPDDDIQDAGFTSINMMSLRNDLEDRFVIEFPNDQWVAVRTPRAIWVLIQQLGSAHGAALDAAALAAPVPADATPAPQAARTSTESAPLGRAPEVTPDLPIEPASLAPLVRVEVELKLQASEMAQEEIPKDIAFLDKRVGEIAFLDDGKSLSFLAPADRAEALGKQAIEIAYQKQRSLRGLARKIVYQSPRVATAEFRGTGMTEGIHGMGRGQIALEGNALRLYRYFDRTLAALGDPFAPTPMLTPTLIPTTTLSKCDYFRSFPHIVTFTSHLPEDRHRIDDFRKRHHDRDDLDDRALSDLVTPEACLSPAVCYHVYAANRDRVIAAEGLRYAVVGRCFRYESSKMTDLRRLWEFTMREIVFLGSRDGVLGLREQGNVLVSNYLADHDIAGEIRTASDPFFIAPDADAKTFFQLSSDTKWEISLLLPGNERLAAGSLNYHSDFFGRAFACDVEGAGPMHSVCVAFGLERWVYAFLTQHGDDPSRWPEIIRRAPELEGSGAARGASVSIPSHPAWRAGRSKPEPIPASIDLAQDIEIERTDAVTLSEQSATVLREAWVPPVLNYSDEYLEWQLRFPGAPVIGVTARSGDDVGGFAAITPRRLKFRGEASLAYLLSFVAVRPAFRGRGVASKLYDELLDALKGSGLPAVVYVDEHSPAAQRSLLGSAERVGMRVKHLGQYANHGFAPSHESERIPLIVRDATDHGEVLSLIDACKDERVLWAAPDDALLDYYERDPRGRKLLVVEEEGVAVGAASVTLCEIMNTLGEVDRVTSVDSIWIPDPTMPRVATLFRGAAMAFLGQACSPVVSAPNVSAIPADVLRAARVRPTGAVYQAFALHSGDHPFLEAELTNLEVV</sequence>
<dbReference type="SUPFAM" id="SSF51161">
    <property type="entry name" value="Trimeric LpxA-like enzymes"/>
    <property type="match status" value="1"/>
</dbReference>
<dbReference type="Pfam" id="PF00583">
    <property type="entry name" value="Acetyltransf_1"/>
    <property type="match status" value="1"/>
</dbReference>
<dbReference type="PROSITE" id="PS50862">
    <property type="entry name" value="AA_TRNA_LIGASE_II"/>
    <property type="match status" value="1"/>
</dbReference>
<feature type="domain" description="Carrier" evidence="2">
    <location>
        <begin position="286"/>
        <end position="361"/>
    </location>
</feature>
<organism evidence="5 6">
    <name type="scientific">Chondromyces crocatus</name>
    <dbReference type="NCBI Taxonomy" id="52"/>
    <lineage>
        <taxon>Bacteria</taxon>
        <taxon>Pseudomonadati</taxon>
        <taxon>Myxococcota</taxon>
        <taxon>Polyangia</taxon>
        <taxon>Polyangiales</taxon>
        <taxon>Polyangiaceae</taxon>
        <taxon>Chondromyces</taxon>
    </lineage>
</organism>
<dbReference type="Gene3D" id="3.30.930.10">
    <property type="entry name" value="Bira Bifunctional Protein, Domain 2"/>
    <property type="match status" value="1"/>
</dbReference>
<dbReference type="SUPFAM" id="SSF47336">
    <property type="entry name" value="ACP-like"/>
    <property type="match status" value="1"/>
</dbReference>
<accession>A0A0K1ERJ9</accession>
<dbReference type="AlphaFoldDB" id="A0A0K1ERJ9"/>
<dbReference type="GO" id="GO:0016747">
    <property type="term" value="F:acyltransferase activity, transferring groups other than amino-acyl groups"/>
    <property type="evidence" value="ECO:0007669"/>
    <property type="project" value="InterPro"/>
</dbReference>
<dbReference type="Pfam" id="PF00550">
    <property type="entry name" value="PP-binding"/>
    <property type="match status" value="1"/>
</dbReference>
<dbReference type="InterPro" id="IPR016181">
    <property type="entry name" value="Acyl_CoA_acyltransferase"/>
</dbReference>